<proteinExistence type="predicted"/>
<gene>
    <name evidence="1" type="ORF">L6452_14640</name>
</gene>
<protein>
    <submittedName>
        <fullName evidence="1">Uncharacterized protein</fullName>
    </submittedName>
</protein>
<name>A0ACB9CLL0_ARCLA</name>
<dbReference type="Proteomes" id="UP001055879">
    <property type="component" value="Linkage Group LG04"/>
</dbReference>
<keyword evidence="2" id="KW-1185">Reference proteome</keyword>
<evidence type="ECO:0000313" key="1">
    <source>
        <dbReference type="EMBL" id="KAI3735152.1"/>
    </source>
</evidence>
<dbReference type="EMBL" id="CM042050">
    <property type="protein sequence ID" value="KAI3735152.1"/>
    <property type="molecule type" value="Genomic_DNA"/>
</dbReference>
<organism evidence="1 2">
    <name type="scientific">Arctium lappa</name>
    <name type="common">Greater burdock</name>
    <name type="synonym">Lappa major</name>
    <dbReference type="NCBI Taxonomy" id="4217"/>
    <lineage>
        <taxon>Eukaryota</taxon>
        <taxon>Viridiplantae</taxon>
        <taxon>Streptophyta</taxon>
        <taxon>Embryophyta</taxon>
        <taxon>Tracheophyta</taxon>
        <taxon>Spermatophyta</taxon>
        <taxon>Magnoliopsida</taxon>
        <taxon>eudicotyledons</taxon>
        <taxon>Gunneridae</taxon>
        <taxon>Pentapetalae</taxon>
        <taxon>asterids</taxon>
        <taxon>campanulids</taxon>
        <taxon>Asterales</taxon>
        <taxon>Asteraceae</taxon>
        <taxon>Carduoideae</taxon>
        <taxon>Cardueae</taxon>
        <taxon>Arctiinae</taxon>
        <taxon>Arctium</taxon>
    </lineage>
</organism>
<accession>A0ACB9CLL0</accession>
<sequence length="510" mass="58301">MLSESNLPTYFWAKAVNTTCFTKNRSIIVKRHNKTSYEVFYGRKPNISFLHVFGCVCFILNDREHLGKFDPKVDEGIFIGYSSSSKAYRVYNIRRKCIDESIHVKFDDHKSSSLSCDDNELHEWITSFVGEDSSNHISARAPYVPFSAGSSSTNHISAGLLPSVEPAAPAEPTSQPTTIIHIEPTFHSTPLHNTHPIPTDPSSSFSTSPFLAPLPPTLKWTKDHPIEQIIGDQQVSVQTRRCVGNICLYVNFLSIIEPKKIKEALADPCWTTSMQEELPQIERNKVWILVPRPYGKTIIDTKWVFRNKMDKEGTVIRNKAKLVAQGYRQDEGIDYDETFAHIARLEAIRIFLAYFAHKNFRVFQMDVKSAFLNGELVEEVYMKQPPGFEDPIHLDYVYRLDKALYGLKQAHRAWYDTLSDFLLSNRYTRGKIDNTLFLKKTRGNIILVQIYMDGIIFGATDESLCQEFASFMKSKYEMSMMGELIFFLGLQIKQTSEGIFITKASIFVIS</sequence>
<comment type="caution">
    <text evidence="1">The sequence shown here is derived from an EMBL/GenBank/DDBJ whole genome shotgun (WGS) entry which is preliminary data.</text>
</comment>
<reference evidence="2" key="1">
    <citation type="journal article" date="2022" name="Mol. Ecol. Resour.">
        <title>The genomes of chicory, endive, great burdock and yacon provide insights into Asteraceae palaeo-polyploidization history and plant inulin production.</title>
        <authorList>
            <person name="Fan W."/>
            <person name="Wang S."/>
            <person name="Wang H."/>
            <person name="Wang A."/>
            <person name="Jiang F."/>
            <person name="Liu H."/>
            <person name="Zhao H."/>
            <person name="Xu D."/>
            <person name="Zhang Y."/>
        </authorList>
    </citation>
    <scope>NUCLEOTIDE SEQUENCE [LARGE SCALE GENOMIC DNA]</scope>
    <source>
        <strain evidence="2">cv. Niubang</strain>
    </source>
</reference>
<reference evidence="1 2" key="2">
    <citation type="journal article" date="2022" name="Mol. Ecol. Resour.">
        <title>The genomes of chicory, endive, great burdock and yacon provide insights into Asteraceae paleo-polyploidization history and plant inulin production.</title>
        <authorList>
            <person name="Fan W."/>
            <person name="Wang S."/>
            <person name="Wang H."/>
            <person name="Wang A."/>
            <person name="Jiang F."/>
            <person name="Liu H."/>
            <person name="Zhao H."/>
            <person name="Xu D."/>
            <person name="Zhang Y."/>
        </authorList>
    </citation>
    <scope>NUCLEOTIDE SEQUENCE [LARGE SCALE GENOMIC DNA]</scope>
    <source>
        <strain evidence="2">cv. Niubang</strain>
    </source>
</reference>
<evidence type="ECO:0000313" key="2">
    <source>
        <dbReference type="Proteomes" id="UP001055879"/>
    </source>
</evidence>